<dbReference type="PROSITE" id="PS00830">
    <property type="entry name" value="GREAB_2"/>
    <property type="match status" value="1"/>
</dbReference>
<dbReference type="GO" id="GO:0006354">
    <property type="term" value="P:DNA-templated transcription elongation"/>
    <property type="evidence" value="ECO:0007669"/>
    <property type="project" value="TreeGrafter"/>
</dbReference>
<gene>
    <name evidence="8 12" type="primary">greA</name>
    <name evidence="12" type="ORF">IPO85_01110</name>
</gene>
<keyword evidence="4 8" id="KW-0238">DNA-binding</keyword>
<dbReference type="SUPFAM" id="SSF54534">
    <property type="entry name" value="FKBP-like"/>
    <property type="match status" value="1"/>
</dbReference>
<dbReference type="NCBIfam" id="TIGR01462">
    <property type="entry name" value="greA"/>
    <property type="match status" value="1"/>
</dbReference>
<dbReference type="InterPro" id="IPR018151">
    <property type="entry name" value="TF_GreA/GreB_CS"/>
</dbReference>
<dbReference type="InterPro" id="IPR001437">
    <property type="entry name" value="Tscrpt_elong_fac_GreA/B_C"/>
</dbReference>
<evidence type="ECO:0000259" key="11">
    <source>
        <dbReference type="Pfam" id="PF03449"/>
    </source>
</evidence>
<evidence type="ECO:0000256" key="9">
    <source>
        <dbReference type="RuleBase" id="RU000556"/>
    </source>
</evidence>
<dbReference type="Gene3D" id="1.10.287.180">
    <property type="entry name" value="Transcription elongation factor, GreA/GreB, N-terminal domain"/>
    <property type="match status" value="1"/>
</dbReference>
<evidence type="ECO:0000256" key="2">
    <source>
        <dbReference type="ARBA" id="ARBA00013729"/>
    </source>
</evidence>
<dbReference type="InterPro" id="IPR022691">
    <property type="entry name" value="Tscrpt_elong_fac_GreA/B_N"/>
</dbReference>
<keyword evidence="12" id="KW-0251">Elongation factor</keyword>
<keyword evidence="5 8" id="KW-0804">Transcription</keyword>
<comment type="similarity">
    <text evidence="1 8 9">Belongs to the GreA/GreB family.</text>
</comment>
<dbReference type="Gene3D" id="3.10.50.30">
    <property type="entry name" value="Transcription elongation factor, GreA/GreB, C-terminal domain"/>
    <property type="match status" value="1"/>
</dbReference>
<feature type="domain" description="Transcription elongation factor GreA/GreB C-terminal" evidence="10">
    <location>
        <begin position="84"/>
        <end position="156"/>
    </location>
</feature>
<dbReference type="PANTHER" id="PTHR30437:SF4">
    <property type="entry name" value="TRANSCRIPTION ELONGATION FACTOR GREA"/>
    <property type="match status" value="1"/>
</dbReference>
<evidence type="ECO:0000256" key="7">
    <source>
        <dbReference type="ARBA" id="ARBA00030776"/>
    </source>
</evidence>
<dbReference type="PIRSF" id="PIRSF006092">
    <property type="entry name" value="GreA_GreB"/>
    <property type="match status" value="1"/>
</dbReference>
<dbReference type="GO" id="GO:0003677">
    <property type="term" value="F:DNA binding"/>
    <property type="evidence" value="ECO:0007669"/>
    <property type="project" value="UniProtKB-UniRule"/>
</dbReference>
<dbReference type="GO" id="GO:0032784">
    <property type="term" value="P:regulation of DNA-templated transcription elongation"/>
    <property type="evidence" value="ECO:0007669"/>
    <property type="project" value="UniProtKB-UniRule"/>
</dbReference>
<dbReference type="InterPro" id="IPR023459">
    <property type="entry name" value="Tscrpt_elong_fac_GreA/B_fam"/>
</dbReference>
<dbReference type="GO" id="GO:0070063">
    <property type="term" value="F:RNA polymerase binding"/>
    <property type="evidence" value="ECO:0007669"/>
    <property type="project" value="InterPro"/>
</dbReference>
<evidence type="ECO:0000256" key="3">
    <source>
        <dbReference type="ARBA" id="ARBA00023015"/>
    </source>
</evidence>
<name>A0A9D7XD09_9BACT</name>
<dbReference type="InterPro" id="IPR036953">
    <property type="entry name" value="GreA/GreB_C_sf"/>
</dbReference>
<proteinExistence type="inferred from homology"/>
<dbReference type="EMBL" id="JADKFW010000004">
    <property type="protein sequence ID" value="MBK9716125.1"/>
    <property type="molecule type" value="Genomic_DNA"/>
</dbReference>
<evidence type="ECO:0000313" key="13">
    <source>
        <dbReference type="Proteomes" id="UP000808349"/>
    </source>
</evidence>
<comment type="function">
    <text evidence="6 8 9">Necessary for efficient RNA polymerase transcription elongation past template-encoded arresting sites. The arresting sites in DNA have the property of trapping a certain fraction of elongating RNA polymerases that pass through, resulting in locked ternary complexes. Cleavage of the nascent transcript by cleavage factors such as GreA or GreB allows the resumption of elongation from the new 3'terminus. GreA releases sequences of 2 to 3 nucleotides.</text>
</comment>
<dbReference type="Pfam" id="PF01272">
    <property type="entry name" value="GreA_GreB"/>
    <property type="match status" value="1"/>
</dbReference>
<keyword evidence="12" id="KW-0648">Protein biosynthesis</keyword>
<evidence type="ECO:0000256" key="1">
    <source>
        <dbReference type="ARBA" id="ARBA00008213"/>
    </source>
</evidence>
<evidence type="ECO:0000256" key="4">
    <source>
        <dbReference type="ARBA" id="ARBA00023125"/>
    </source>
</evidence>
<dbReference type="SUPFAM" id="SSF46557">
    <property type="entry name" value="GreA transcript cleavage protein, N-terminal domain"/>
    <property type="match status" value="1"/>
</dbReference>
<comment type="caution">
    <text evidence="12">The sequence shown here is derived from an EMBL/GenBank/DDBJ whole genome shotgun (WGS) entry which is preliminary data.</text>
</comment>
<evidence type="ECO:0000256" key="6">
    <source>
        <dbReference type="ARBA" id="ARBA00024916"/>
    </source>
</evidence>
<reference evidence="12 13" key="1">
    <citation type="submission" date="2020-10" db="EMBL/GenBank/DDBJ databases">
        <title>Connecting structure to function with the recovery of over 1000 high-quality activated sludge metagenome-assembled genomes encoding full-length rRNA genes using long-read sequencing.</title>
        <authorList>
            <person name="Singleton C.M."/>
            <person name="Petriglieri F."/>
            <person name="Kristensen J.M."/>
            <person name="Kirkegaard R.H."/>
            <person name="Michaelsen T.Y."/>
            <person name="Andersen M.H."/>
            <person name="Karst S.M."/>
            <person name="Dueholm M.S."/>
            <person name="Nielsen P.H."/>
            <person name="Albertsen M."/>
        </authorList>
    </citation>
    <scope>NUCLEOTIDE SEQUENCE [LARGE SCALE GENOMIC DNA]</scope>
    <source>
        <strain evidence="12">Ribe_18-Q3-R11-54_BAT3C.373</strain>
    </source>
</reference>
<dbReference type="Proteomes" id="UP000808349">
    <property type="component" value="Unassembled WGS sequence"/>
</dbReference>
<evidence type="ECO:0000259" key="10">
    <source>
        <dbReference type="Pfam" id="PF01272"/>
    </source>
</evidence>
<dbReference type="PANTHER" id="PTHR30437">
    <property type="entry name" value="TRANSCRIPTION ELONGATION FACTOR GREA"/>
    <property type="match status" value="1"/>
</dbReference>
<dbReference type="NCBIfam" id="NF001263">
    <property type="entry name" value="PRK00226.1-4"/>
    <property type="match status" value="1"/>
</dbReference>
<organism evidence="12 13">
    <name type="scientific">Candidatus Defluviibacterium haderslevense</name>
    <dbReference type="NCBI Taxonomy" id="2981993"/>
    <lineage>
        <taxon>Bacteria</taxon>
        <taxon>Pseudomonadati</taxon>
        <taxon>Bacteroidota</taxon>
        <taxon>Saprospiria</taxon>
        <taxon>Saprospirales</taxon>
        <taxon>Saprospiraceae</taxon>
        <taxon>Candidatus Defluviibacterium</taxon>
    </lineage>
</organism>
<dbReference type="FunFam" id="1.10.287.180:FF:000001">
    <property type="entry name" value="Transcription elongation factor GreA"/>
    <property type="match status" value="1"/>
</dbReference>
<evidence type="ECO:0000256" key="8">
    <source>
        <dbReference type="HAMAP-Rule" id="MF_00105"/>
    </source>
</evidence>
<accession>A0A9D7XD09</accession>
<feature type="domain" description="Transcription elongation factor GreA/GreB N-terminal" evidence="11">
    <location>
        <begin position="5"/>
        <end position="75"/>
    </location>
</feature>
<dbReference type="HAMAP" id="MF_00105">
    <property type="entry name" value="GreA_GreB"/>
    <property type="match status" value="1"/>
</dbReference>
<dbReference type="InterPro" id="IPR036805">
    <property type="entry name" value="Tscrpt_elong_fac_GreA/B_N_sf"/>
</dbReference>
<sequence length="157" mass="17479">MSTINYMSQEGYDRIAAEIEHLKTVGRQEASRAIAEAREKGDLSENAEYHAAKDAQGMLEMKINELDKKMMNVRIIDENLIDTSIVSILTNVRIKNHKINKELIYKIVSEAEADIKLNKISLNSPIGSGLLGKVVGDKVSIKTPAGEMILEVMEITH</sequence>
<keyword evidence="3 8" id="KW-0805">Transcription regulation</keyword>
<dbReference type="AlphaFoldDB" id="A0A9D7XD09"/>
<dbReference type="InterPro" id="IPR028624">
    <property type="entry name" value="Tscrpt_elong_fac_GreA/B"/>
</dbReference>
<dbReference type="FunFam" id="3.10.50.30:FF:000001">
    <property type="entry name" value="Transcription elongation factor GreA"/>
    <property type="match status" value="1"/>
</dbReference>
<evidence type="ECO:0000313" key="12">
    <source>
        <dbReference type="EMBL" id="MBK9716125.1"/>
    </source>
</evidence>
<evidence type="ECO:0000256" key="5">
    <source>
        <dbReference type="ARBA" id="ARBA00023163"/>
    </source>
</evidence>
<protein>
    <recommendedName>
        <fullName evidence="2 8">Transcription elongation factor GreA</fullName>
    </recommendedName>
    <alternativeName>
        <fullName evidence="7 8">Transcript cleavage factor GreA</fullName>
    </alternativeName>
</protein>
<dbReference type="InterPro" id="IPR006359">
    <property type="entry name" value="Tscrpt_elong_fac_GreA"/>
</dbReference>
<dbReference type="GO" id="GO:0003746">
    <property type="term" value="F:translation elongation factor activity"/>
    <property type="evidence" value="ECO:0007669"/>
    <property type="project" value="UniProtKB-KW"/>
</dbReference>
<dbReference type="Pfam" id="PF03449">
    <property type="entry name" value="GreA_GreB_N"/>
    <property type="match status" value="1"/>
</dbReference>